<gene>
    <name evidence="5" type="ORF">C5Y83_25615</name>
</gene>
<dbReference type="InterPro" id="IPR058240">
    <property type="entry name" value="rSAM_sf"/>
</dbReference>
<dbReference type="EMBL" id="PUHY01000015">
    <property type="protein sequence ID" value="PQO29867.1"/>
    <property type="molecule type" value="Genomic_DNA"/>
</dbReference>
<evidence type="ECO:0000313" key="6">
    <source>
        <dbReference type="Proteomes" id="UP000238322"/>
    </source>
</evidence>
<dbReference type="CDD" id="cd01335">
    <property type="entry name" value="Radical_SAM"/>
    <property type="match status" value="1"/>
</dbReference>
<dbReference type="OrthoDB" id="9785699at2"/>
<dbReference type="Gene3D" id="3.80.30.30">
    <property type="match status" value="1"/>
</dbReference>
<dbReference type="Proteomes" id="UP000238322">
    <property type="component" value="Unassembled WGS sequence"/>
</dbReference>
<evidence type="ECO:0000259" key="4">
    <source>
        <dbReference type="PROSITE" id="PS51918"/>
    </source>
</evidence>
<dbReference type="GO" id="GO:0046872">
    <property type="term" value="F:metal ion binding"/>
    <property type="evidence" value="ECO:0007669"/>
    <property type="project" value="UniProtKB-KW"/>
</dbReference>
<evidence type="ECO:0000313" key="5">
    <source>
        <dbReference type="EMBL" id="PQO29867.1"/>
    </source>
</evidence>
<organism evidence="5 6">
    <name type="scientific">Blastopirellula marina</name>
    <dbReference type="NCBI Taxonomy" id="124"/>
    <lineage>
        <taxon>Bacteria</taxon>
        <taxon>Pseudomonadati</taxon>
        <taxon>Planctomycetota</taxon>
        <taxon>Planctomycetia</taxon>
        <taxon>Pirellulales</taxon>
        <taxon>Pirellulaceae</taxon>
        <taxon>Blastopirellula</taxon>
    </lineage>
</organism>
<dbReference type="InterPro" id="IPR006638">
    <property type="entry name" value="Elp3/MiaA/NifB-like_rSAM"/>
</dbReference>
<feature type="domain" description="Radical SAM core" evidence="4">
    <location>
        <begin position="65"/>
        <end position="310"/>
    </location>
</feature>
<keyword evidence="2" id="KW-0408">Iron</keyword>
<dbReference type="NCBIfam" id="NF033668">
    <property type="entry name" value="rSAM_PA0069"/>
    <property type="match status" value="1"/>
</dbReference>
<dbReference type="PANTHER" id="PTHR43432">
    <property type="entry name" value="SLR0285 PROTEIN"/>
    <property type="match status" value="1"/>
</dbReference>
<evidence type="ECO:0000256" key="2">
    <source>
        <dbReference type="ARBA" id="ARBA00023004"/>
    </source>
</evidence>
<dbReference type="RefSeq" id="WP_105333059.1">
    <property type="nucleotide sequence ID" value="NZ_PUHY01000015.1"/>
</dbReference>
<keyword evidence="3" id="KW-0411">Iron-sulfur</keyword>
<dbReference type="SMART" id="SM00729">
    <property type="entry name" value="Elp3"/>
    <property type="match status" value="1"/>
</dbReference>
<evidence type="ECO:0000256" key="3">
    <source>
        <dbReference type="ARBA" id="ARBA00023014"/>
    </source>
</evidence>
<name>A0A2S8FCJ2_9BACT</name>
<dbReference type="SUPFAM" id="SSF102114">
    <property type="entry name" value="Radical SAM enzymes"/>
    <property type="match status" value="1"/>
</dbReference>
<dbReference type="AlphaFoldDB" id="A0A2S8FCJ2"/>
<dbReference type="GO" id="GO:0051536">
    <property type="term" value="F:iron-sulfur cluster binding"/>
    <property type="evidence" value="ECO:0007669"/>
    <property type="project" value="UniProtKB-KW"/>
</dbReference>
<dbReference type="InterPro" id="IPR007197">
    <property type="entry name" value="rSAM"/>
</dbReference>
<dbReference type="Pfam" id="PF04055">
    <property type="entry name" value="Radical_SAM"/>
    <property type="match status" value="1"/>
</dbReference>
<dbReference type="SFLD" id="SFLDG01084">
    <property type="entry name" value="Uncharacterised_Radical_SAM_Su"/>
    <property type="match status" value="1"/>
</dbReference>
<dbReference type="PROSITE" id="PS51918">
    <property type="entry name" value="RADICAL_SAM"/>
    <property type="match status" value="1"/>
</dbReference>
<evidence type="ECO:0000256" key="1">
    <source>
        <dbReference type="ARBA" id="ARBA00022723"/>
    </source>
</evidence>
<keyword evidence="1" id="KW-0479">Metal-binding</keyword>
<dbReference type="InterPro" id="IPR040086">
    <property type="entry name" value="MJ0683-like"/>
</dbReference>
<dbReference type="GO" id="GO:0003824">
    <property type="term" value="F:catalytic activity"/>
    <property type="evidence" value="ECO:0007669"/>
    <property type="project" value="InterPro"/>
</dbReference>
<dbReference type="PANTHER" id="PTHR43432:SF3">
    <property type="entry name" value="SLR0285 PROTEIN"/>
    <property type="match status" value="1"/>
</dbReference>
<protein>
    <submittedName>
        <fullName evidence="5">Radical SAM protein</fullName>
    </submittedName>
</protein>
<sequence length="361" mass="40322">MDGKVKKVGRGTSLDPHNRFESISKEADWEHLEHDEAIASGIPQKVPTEYFADATQSLITKNNSPDIPFTYSLNPYRGCAHGCSYCYARPYHEYLGFSSGLDFETKIMVKQEAPRLFREFLKKRSWKCEVIAMSGVTDCYQPAERQFEVTRGCLEVALEARQPLGIITKNALILRDIDLLSEMAKRNLVCANISITSLDQKLTSKMEPRTSSPEARLNAIEKLTAAGIPVNVMTAPIIPGLNDAEIPAILEAVAERGAIGAGYTLLRLPHAVKEIFTNWLEEHLPEHAERVRSRIEACHGGQLYDSTWGSRMRGQGMIAETIAKSFAIFQQKYGLTQRRVSLDTTGFRGPGQNGKAQLRMF</sequence>
<comment type="caution">
    <text evidence="5">The sequence shown here is derived from an EMBL/GenBank/DDBJ whole genome shotgun (WGS) entry which is preliminary data.</text>
</comment>
<proteinExistence type="predicted"/>
<reference evidence="5 6" key="1">
    <citation type="submission" date="2018-02" db="EMBL/GenBank/DDBJ databases">
        <title>Comparative genomes isolates from brazilian mangrove.</title>
        <authorList>
            <person name="Araujo J.E."/>
            <person name="Taketani R.G."/>
            <person name="Silva M.C.P."/>
            <person name="Loureco M.V."/>
            <person name="Andreote F.D."/>
        </authorList>
    </citation>
    <scope>NUCLEOTIDE SEQUENCE [LARGE SCALE GENOMIC DNA]</scope>
    <source>
        <strain evidence="5 6">Hex-1 MGV</strain>
    </source>
</reference>
<dbReference type="SFLD" id="SFLDS00029">
    <property type="entry name" value="Radical_SAM"/>
    <property type="match status" value="1"/>
</dbReference>
<accession>A0A2S8FCJ2</accession>